<dbReference type="GO" id="GO:0005829">
    <property type="term" value="C:cytosol"/>
    <property type="evidence" value="ECO:0007669"/>
    <property type="project" value="TreeGrafter"/>
</dbReference>
<sequence length="230" mass="24771">MQHTTAANNVPTDGLHAIVRRTFGCSEDLAGVIAGRARVRAHRPRSTIVAGESEADHVHLVVDGHARMIAIAMEGRSSVIEDYVDGDLFGERGLFGEARSAHDVVAVRHSQIGAFANGDFLSLMNTYSAVALAVSRLLVARLDQAQRRLAEGSTLSVRGRVCSEILRLARSGDGVKIAPAPVLAQLALSVDSTRETVSRTISQLEKKGLIRRDEGALSIVSVRRLEELVY</sequence>
<evidence type="ECO:0000256" key="2">
    <source>
        <dbReference type="ARBA" id="ARBA00023125"/>
    </source>
</evidence>
<dbReference type="Gene3D" id="2.60.120.10">
    <property type="entry name" value="Jelly Rolls"/>
    <property type="match status" value="1"/>
</dbReference>
<dbReference type="EMBL" id="JABBGM010000006">
    <property type="protein sequence ID" value="NML94948.1"/>
    <property type="molecule type" value="Genomic_DNA"/>
</dbReference>
<evidence type="ECO:0000256" key="3">
    <source>
        <dbReference type="ARBA" id="ARBA00023163"/>
    </source>
</evidence>
<protein>
    <submittedName>
        <fullName evidence="6">Crp/Fnr family transcriptional regulator</fullName>
    </submittedName>
</protein>
<dbReference type="InterPro" id="IPR018490">
    <property type="entry name" value="cNMP-bd_dom_sf"/>
</dbReference>
<evidence type="ECO:0000259" key="5">
    <source>
        <dbReference type="PROSITE" id="PS51063"/>
    </source>
</evidence>
<evidence type="ECO:0000313" key="6">
    <source>
        <dbReference type="EMBL" id="NML94948.1"/>
    </source>
</evidence>
<dbReference type="InterPro" id="IPR014710">
    <property type="entry name" value="RmlC-like_jellyroll"/>
</dbReference>
<dbReference type="SUPFAM" id="SSF46785">
    <property type="entry name" value="Winged helix' DNA-binding domain"/>
    <property type="match status" value="1"/>
</dbReference>
<gene>
    <name evidence="6" type="ORF">HHL27_14835</name>
</gene>
<keyword evidence="7" id="KW-1185">Reference proteome</keyword>
<dbReference type="GO" id="GO:0003677">
    <property type="term" value="F:DNA binding"/>
    <property type="evidence" value="ECO:0007669"/>
    <property type="project" value="UniProtKB-KW"/>
</dbReference>
<dbReference type="PANTHER" id="PTHR24567">
    <property type="entry name" value="CRP FAMILY TRANSCRIPTIONAL REGULATORY PROTEIN"/>
    <property type="match status" value="1"/>
</dbReference>
<dbReference type="PROSITE" id="PS50042">
    <property type="entry name" value="CNMP_BINDING_3"/>
    <property type="match status" value="1"/>
</dbReference>
<evidence type="ECO:0000256" key="1">
    <source>
        <dbReference type="ARBA" id="ARBA00023015"/>
    </source>
</evidence>
<reference evidence="6 7" key="1">
    <citation type="submission" date="2020-04" db="EMBL/GenBank/DDBJ databases">
        <title>Novosphingobium sp. TW-4 isolated from soil.</title>
        <authorList>
            <person name="Dahal R.H."/>
            <person name="Chaudhary D.K."/>
        </authorList>
    </citation>
    <scope>NUCLEOTIDE SEQUENCE [LARGE SCALE GENOMIC DNA]</scope>
    <source>
        <strain evidence="6 7">TW-4</strain>
    </source>
</reference>
<evidence type="ECO:0000259" key="4">
    <source>
        <dbReference type="PROSITE" id="PS50042"/>
    </source>
</evidence>
<dbReference type="Proteomes" id="UP000583556">
    <property type="component" value="Unassembled WGS sequence"/>
</dbReference>
<dbReference type="InterPro" id="IPR012318">
    <property type="entry name" value="HTH_CRP"/>
</dbReference>
<dbReference type="InterPro" id="IPR000595">
    <property type="entry name" value="cNMP-bd_dom"/>
</dbReference>
<feature type="domain" description="Cyclic nucleotide-binding" evidence="4">
    <location>
        <begin position="44"/>
        <end position="124"/>
    </location>
</feature>
<keyword evidence="1" id="KW-0805">Transcription regulation</keyword>
<dbReference type="CDD" id="cd00038">
    <property type="entry name" value="CAP_ED"/>
    <property type="match status" value="1"/>
</dbReference>
<dbReference type="AlphaFoldDB" id="A0A7Y0BRA3"/>
<dbReference type="PANTHER" id="PTHR24567:SF26">
    <property type="entry name" value="REGULATORY PROTEIN YEIL"/>
    <property type="match status" value="1"/>
</dbReference>
<dbReference type="SUPFAM" id="SSF51206">
    <property type="entry name" value="cAMP-binding domain-like"/>
    <property type="match status" value="1"/>
</dbReference>
<feature type="domain" description="HTH crp-type" evidence="5">
    <location>
        <begin position="155"/>
        <end position="223"/>
    </location>
</feature>
<proteinExistence type="predicted"/>
<dbReference type="InterPro" id="IPR050397">
    <property type="entry name" value="Env_Response_Regulators"/>
</dbReference>
<dbReference type="GO" id="GO:0003700">
    <property type="term" value="F:DNA-binding transcription factor activity"/>
    <property type="evidence" value="ECO:0007669"/>
    <property type="project" value="TreeGrafter"/>
</dbReference>
<name>A0A7Y0BRA3_9SPHN</name>
<keyword evidence="3" id="KW-0804">Transcription</keyword>
<dbReference type="Pfam" id="PF00027">
    <property type="entry name" value="cNMP_binding"/>
    <property type="match status" value="1"/>
</dbReference>
<dbReference type="RefSeq" id="WP_169494219.1">
    <property type="nucleotide sequence ID" value="NZ_JABBGM010000006.1"/>
</dbReference>
<organism evidence="6 7">
    <name type="scientific">Novosphingobium olei</name>
    <dbReference type="NCBI Taxonomy" id="2728851"/>
    <lineage>
        <taxon>Bacteria</taxon>
        <taxon>Pseudomonadati</taxon>
        <taxon>Pseudomonadota</taxon>
        <taxon>Alphaproteobacteria</taxon>
        <taxon>Sphingomonadales</taxon>
        <taxon>Sphingomonadaceae</taxon>
        <taxon>Novosphingobium</taxon>
    </lineage>
</organism>
<dbReference type="Pfam" id="PF13545">
    <property type="entry name" value="HTH_Crp_2"/>
    <property type="match status" value="1"/>
</dbReference>
<dbReference type="PROSITE" id="PS51063">
    <property type="entry name" value="HTH_CRP_2"/>
    <property type="match status" value="1"/>
</dbReference>
<dbReference type="InterPro" id="IPR036390">
    <property type="entry name" value="WH_DNA-bd_sf"/>
</dbReference>
<comment type="caution">
    <text evidence="6">The sequence shown here is derived from an EMBL/GenBank/DDBJ whole genome shotgun (WGS) entry which is preliminary data.</text>
</comment>
<evidence type="ECO:0000313" key="7">
    <source>
        <dbReference type="Proteomes" id="UP000583556"/>
    </source>
</evidence>
<accession>A0A7Y0BRA3</accession>
<keyword evidence="2" id="KW-0238">DNA-binding</keyword>